<evidence type="ECO:0000313" key="1">
    <source>
        <dbReference type="EMBL" id="ERM97825.1"/>
    </source>
</evidence>
<keyword evidence="2" id="KW-1185">Reference proteome</keyword>
<dbReference type="Proteomes" id="UP000017836">
    <property type="component" value="Unassembled WGS sequence"/>
</dbReference>
<sequence>MGLILPFNKKKAQCPKQGLVYIAAQFNDKATKAKIDTCGKHKFVPKGEANRLSLQFINETRWVKAVNLEV</sequence>
<dbReference type="Gramene" id="ERM97825">
    <property type="protein sequence ID" value="ERM97825"/>
    <property type="gene ID" value="AMTR_s00118p00059510"/>
</dbReference>
<name>W1NSN1_AMBTC</name>
<proteinExistence type="predicted"/>
<gene>
    <name evidence="1" type="ORF">AMTR_s00118p00059510</name>
</gene>
<evidence type="ECO:0000313" key="2">
    <source>
        <dbReference type="Proteomes" id="UP000017836"/>
    </source>
</evidence>
<dbReference type="HOGENOM" id="CLU_2761189_0_0_1"/>
<dbReference type="AlphaFoldDB" id="W1NSN1"/>
<accession>W1NSN1</accession>
<dbReference type="EMBL" id="KI395787">
    <property type="protein sequence ID" value="ERM97825.1"/>
    <property type="molecule type" value="Genomic_DNA"/>
</dbReference>
<reference evidence="2" key="1">
    <citation type="journal article" date="2013" name="Science">
        <title>The Amborella genome and the evolution of flowering plants.</title>
        <authorList>
            <consortium name="Amborella Genome Project"/>
        </authorList>
    </citation>
    <scope>NUCLEOTIDE SEQUENCE [LARGE SCALE GENOMIC DNA]</scope>
</reference>
<organism evidence="1 2">
    <name type="scientific">Amborella trichopoda</name>
    <dbReference type="NCBI Taxonomy" id="13333"/>
    <lineage>
        <taxon>Eukaryota</taxon>
        <taxon>Viridiplantae</taxon>
        <taxon>Streptophyta</taxon>
        <taxon>Embryophyta</taxon>
        <taxon>Tracheophyta</taxon>
        <taxon>Spermatophyta</taxon>
        <taxon>Magnoliopsida</taxon>
        <taxon>Amborellales</taxon>
        <taxon>Amborellaceae</taxon>
        <taxon>Amborella</taxon>
    </lineage>
</organism>
<protein>
    <submittedName>
        <fullName evidence="1">Uncharacterized protein</fullName>
    </submittedName>
</protein>